<feature type="domain" description="DUF4397" evidence="2">
    <location>
        <begin position="74"/>
        <end position="190"/>
    </location>
</feature>
<accession>A0A3S2UAL2</accession>
<dbReference type="Proteomes" id="UP000288587">
    <property type="component" value="Unassembled WGS sequence"/>
</dbReference>
<evidence type="ECO:0000259" key="2">
    <source>
        <dbReference type="Pfam" id="PF14344"/>
    </source>
</evidence>
<organism evidence="3 4">
    <name type="scientific">Inhella crocodyli</name>
    <dbReference type="NCBI Taxonomy" id="2499851"/>
    <lineage>
        <taxon>Bacteria</taxon>
        <taxon>Pseudomonadati</taxon>
        <taxon>Pseudomonadota</taxon>
        <taxon>Betaproteobacteria</taxon>
        <taxon>Burkholderiales</taxon>
        <taxon>Sphaerotilaceae</taxon>
        <taxon>Inhella</taxon>
    </lineage>
</organism>
<dbReference type="Pfam" id="PF14344">
    <property type="entry name" value="DUF4397"/>
    <property type="match status" value="2"/>
</dbReference>
<dbReference type="AlphaFoldDB" id="A0A3S2UAL2"/>
<evidence type="ECO:0000313" key="4">
    <source>
        <dbReference type="Proteomes" id="UP000288587"/>
    </source>
</evidence>
<feature type="transmembrane region" description="Helical" evidence="1">
    <location>
        <begin position="20"/>
        <end position="39"/>
    </location>
</feature>
<keyword evidence="1" id="KW-1133">Transmembrane helix</keyword>
<comment type="caution">
    <text evidence="3">The sequence shown here is derived from an EMBL/GenBank/DDBJ whole genome shotgun (WGS) entry which is preliminary data.</text>
</comment>
<proteinExistence type="predicted"/>
<keyword evidence="4" id="KW-1185">Reference proteome</keyword>
<evidence type="ECO:0000256" key="1">
    <source>
        <dbReference type="SAM" id="Phobius"/>
    </source>
</evidence>
<dbReference type="InterPro" id="IPR025510">
    <property type="entry name" value="DUF4397"/>
</dbReference>
<dbReference type="EMBL" id="SACM01000005">
    <property type="protein sequence ID" value="RVT82954.1"/>
    <property type="molecule type" value="Genomic_DNA"/>
</dbReference>
<gene>
    <name evidence="3" type="ORF">EOD73_15435</name>
</gene>
<feature type="domain" description="DUF4397" evidence="2">
    <location>
        <begin position="284"/>
        <end position="390"/>
    </location>
</feature>
<evidence type="ECO:0000313" key="3">
    <source>
        <dbReference type="EMBL" id="RVT82954.1"/>
    </source>
</evidence>
<keyword evidence="1" id="KW-0472">Membrane</keyword>
<keyword evidence="1" id="KW-0812">Transmembrane</keyword>
<reference evidence="3 4" key="1">
    <citation type="submission" date="2019-01" db="EMBL/GenBank/DDBJ databases">
        <authorList>
            <person name="Chen W.-M."/>
        </authorList>
    </citation>
    <scope>NUCLEOTIDE SEQUENCE [LARGE SCALE GENOMIC DNA]</scope>
    <source>
        <strain evidence="3 4">CCP-18</strain>
    </source>
</reference>
<dbReference type="OrthoDB" id="9149069at2"/>
<name>A0A3S2UAL2_9BURK</name>
<sequence length="465" mass="48145">MTSKASHGVIRCHDRVTQAALVLGAMTAVFSPLFAIAMFRSPRLSRRHLLATAPGALALGLSACGGGSDSAGKAQIRVLNLSSDVASLDIDLDAATWVTGATTAQLTDYKEVDPDSYDFSLRRSGSTIALASGERTLTKDAHYTLVVWGRETALTFVTLTEDEDPDDVDSGKARIRVYNASADSGALDLYLTSTAVDLQDTTAAQSAVASGLLSGYRDMSAGSYRLRVTGYGDASDLRLDVGTIALTAKTFTTLILTGTSSGVLVNGYALTQQGNVTPMATGKSRVRVVASADGRGAVGVTWAGQPLAAALSSPTVGPYSSVDAGTQTMNVLVNGQVVSSAQRTLAVGVDYTLMVWGSGAVSLIADDNRLPTNSARVKLRLIHGSAGTEPLTMAVDYSVTASGVVQGAASAFSTLNASSSVRLDVSTSADQVYTDDDVTLTAQGVYTAFVLGGRSTPTGLLRKDR</sequence>
<protein>
    <submittedName>
        <fullName evidence="3">DUF4397 domain-containing protein</fullName>
    </submittedName>
</protein>
<dbReference type="RefSeq" id="WP_127683935.1">
    <property type="nucleotide sequence ID" value="NZ_SACM01000005.1"/>
</dbReference>